<reference evidence="8 9" key="1">
    <citation type="submission" date="2016-10" db="EMBL/GenBank/DDBJ databases">
        <authorList>
            <person name="de Groot N.N."/>
        </authorList>
    </citation>
    <scope>NUCLEOTIDE SEQUENCE [LARGE SCALE GENOMIC DNA]</scope>
    <source>
        <strain evidence="9">P4B,CCM 7963,CECT 7998,DSM 25260,IBRC-M 10614,KCTC 13821</strain>
    </source>
</reference>
<keyword evidence="5" id="KW-0560">Oxidoreductase</keyword>
<dbReference type="EMBL" id="FNDU01000028">
    <property type="protein sequence ID" value="SDJ16862.1"/>
    <property type="molecule type" value="Genomic_DNA"/>
</dbReference>
<dbReference type="SUPFAM" id="SSF46609">
    <property type="entry name" value="Fe,Mn superoxide dismutase (SOD), N-terminal domain"/>
    <property type="match status" value="1"/>
</dbReference>
<keyword evidence="4" id="KW-0479">Metal-binding</keyword>
<dbReference type="GO" id="GO:0005737">
    <property type="term" value="C:cytoplasm"/>
    <property type="evidence" value="ECO:0007669"/>
    <property type="project" value="TreeGrafter"/>
</dbReference>
<evidence type="ECO:0000313" key="9">
    <source>
        <dbReference type="Proteomes" id="UP000199017"/>
    </source>
</evidence>
<dbReference type="Gene3D" id="1.10.287.990">
    <property type="entry name" value="Fe,Mn superoxide dismutase (SOD) domain"/>
    <property type="match status" value="1"/>
</dbReference>
<comment type="catalytic activity">
    <reaction evidence="6">
        <text>2 superoxide + 2 H(+) = H2O2 + O2</text>
        <dbReference type="Rhea" id="RHEA:20696"/>
        <dbReference type="ChEBI" id="CHEBI:15378"/>
        <dbReference type="ChEBI" id="CHEBI:15379"/>
        <dbReference type="ChEBI" id="CHEBI:16240"/>
        <dbReference type="ChEBI" id="CHEBI:18421"/>
        <dbReference type="EC" id="1.15.1.1"/>
    </reaction>
</comment>
<evidence type="ECO:0000256" key="4">
    <source>
        <dbReference type="ARBA" id="ARBA00022723"/>
    </source>
</evidence>
<dbReference type="STRING" id="930129.SAMN05216352_1287"/>
<sequence>MSLFALTKLPYDYDELEPFIDAQTLEINHSKHHATYVNNLNVTLEKYDDLKLKPLEELLSNLDSLPTEERTSFQNNGGGHYCHSLFWELKSQRGRGEPTADILKAIDQFYGSTIKGSYKQVRKWIWVARA</sequence>
<evidence type="ECO:0000256" key="6">
    <source>
        <dbReference type="ARBA" id="ARBA00049204"/>
    </source>
</evidence>
<evidence type="ECO:0000259" key="7">
    <source>
        <dbReference type="Pfam" id="PF00081"/>
    </source>
</evidence>
<dbReference type="PANTHER" id="PTHR43595">
    <property type="entry name" value="37S RIBOSOMAL PROTEIN S26, MITOCHONDRIAL"/>
    <property type="match status" value="1"/>
</dbReference>
<dbReference type="GO" id="GO:0046872">
    <property type="term" value="F:metal ion binding"/>
    <property type="evidence" value="ECO:0007669"/>
    <property type="project" value="UniProtKB-KW"/>
</dbReference>
<dbReference type="PRINTS" id="PR01703">
    <property type="entry name" value="MNSODISMTASE"/>
</dbReference>
<evidence type="ECO:0000256" key="1">
    <source>
        <dbReference type="ARBA" id="ARBA00001936"/>
    </source>
</evidence>
<dbReference type="Proteomes" id="UP000199017">
    <property type="component" value="Unassembled WGS sequence"/>
</dbReference>
<dbReference type="InterPro" id="IPR036324">
    <property type="entry name" value="Mn/Fe_SOD_N_sf"/>
</dbReference>
<name>A0A1G8RIU9_9BACI</name>
<comment type="cofactor">
    <cofactor evidence="1">
        <name>Mn(2+)</name>
        <dbReference type="ChEBI" id="CHEBI:29035"/>
    </cofactor>
</comment>
<dbReference type="GO" id="GO:0004784">
    <property type="term" value="F:superoxide dismutase activity"/>
    <property type="evidence" value="ECO:0007669"/>
    <property type="project" value="UniProtKB-EC"/>
</dbReference>
<dbReference type="AlphaFoldDB" id="A0A1G8RIU9"/>
<feature type="domain" description="Manganese/iron superoxide dismutase N-terminal" evidence="7">
    <location>
        <begin position="4"/>
        <end position="88"/>
    </location>
</feature>
<evidence type="ECO:0000256" key="2">
    <source>
        <dbReference type="ARBA" id="ARBA00008714"/>
    </source>
</evidence>
<protein>
    <recommendedName>
        <fullName evidence="3">superoxide dismutase</fullName>
        <ecNumber evidence="3">1.15.1.1</ecNumber>
    </recommendedName>
</protein>
<keyword evidence="9" id="KW-1185">Reference proteome</keyword>
<evidence type="ECO:0000256" key="3">
    <source>
        <dbReference type="ARBA" id="ARBA00012682"/>
    </source>
</evidence>
<dbReference type="EC" id="1.15.1.1" evidence="3"/>
<gene>
    <name evidence="8" type="ORF">SAMN05216352_1287</name>
</gene>
<dbReference type="InterPro" id="IPR019831">
    <property type="entry name" value="Mn/Fe_SOD_N"/>
</dbReference>
<dbReference type="InterPro" id="IPR001189">
    <property type="entry name" value="Mn/Fe_SOD"/>
</dbReference>
<accession>A0A1G8RIU9</accession>
<comment type="similarity">
    <text evidence="2">Belongs to the iron/manganese superoxide dismutase family.</text>
</comment>
<evidence type="ECO:0000313" key="8">
    <source>
        <dbReference type="EMBL" id="SDJ16862.1"/>
    </source>
</evidence>
<proteinExistence type="inferred from homology"/>
<organism evidence="8 9">
    <name type="scientific">Alteribacillus bidgolensis</name>
    <dbReference type="NCBI Taxonomy" id="930129"/>
    <lineage>
        <taxon>Bacteria</taxon>
        <taxon>Bacillati</taxon>
        <taxon>Bacillota</taxon>
        <taxon>Bacilli</taxon>
        <taxon>Bacillales</taxon>
        <taxon>Bacillaceae</taxon>
        <taxon>Alteribacillus</taxon>
    </lineage>
</organism>
<dbReference type="PANTHER" id="PTHR43595:SF2">
    <property type="entry name" value="SMALL RIBOSOMAL SUBUNIT PROTEIN MS42"/>
    <property type="match status" value="1"/>
</dbReference>
<evidence type="ECO:0000256" key="5">
    <source>
        <dbReference type="ARBA" id="ARBA00023002"/>
    </source>
</evidence>
<dbReference type="Pfam" id="PF00081">
    <property type="entry name" value="Sod_Fe_N"/>
    <property type="match status" value="1"/>
</dbReference>
<dbReference type="FunFam" id="1.10.287.990:FF:000001">
    <property type="entry name" value="Superoxide dismutase"/>
    <property type="match status" value="1"/>
</dbReference>